<accession>A0A926JDF5</accession>
<dbReference type="PANTHER" id="PTHR33164">
    <property type="entry name" value="TRANSCRIPTIONAL REGULATOR, MARR FAMILY"/>
    <property type="match status" value="1"/>
</dbReference>
<evidence type="ECO:0000259" key="4">
    <source>
        <dbReference type="PROSITE" id="PS50995"/>
    </source>
</evidence>
<comment type="caution">
    <text evidence="5">The sequence shown here is derived from an EMBL/GenBank/DDBJ whole genome shotgun (WGS) entry which is preliminary data.</text>
</comment>
<dbReference type="GO" id="GO:0006950">
    <property type="term" value="P:response to stress"/>
    <property type="evidence" value="ECO:0007669"/>
    <property type="project" value="TreeGrafter"/>
</dbReference>
<evidence type="ECO:0000313" key="6">
    <source>
        <dbReference type="Proteomes" id="UP000608594"/>
    </source>
</evidence>
<keyword evidence="3" id="KW-0804">Transcription</keyword>
<dbReference type="Pfam" id="PF12802">
    <property type="entry name" value="MarR_2"/>
    <property type="match status" value="1"/>
</dbReference>
<gene>
    <name evidence="5" type="ORF">H4P12_12750</name>
</gene>
<dbReference type="RefSeq" id="WP_187794056.1">
    <property type="nucleotide sequence ID" value="NZ_JACOQL010000004.1"/>
</dbReference>
<dbReference type="EMBL" id="JACOQL010000004">
    <property type="protein sequence ID" value="MBC9247554.1"/>
    <property type="molecule type" value="Genomic_DNA"/>
</dbReference>
<protein>
    <submittedName>
        <fullName evidence="5">MarR family transcriptional regulator</fullName>
    </submittedName>
</protein>
<dbReference type="GO" id="GO:0003700">
    <property type="term" value="F:DNA-binding transcription factor activity"/>
    <property type="evidence" value="ECO:0007669"/>
    <property type="project" value="InterPro"/>
</dbReference>
<dbReference type="AlphaFoldDB" id="A0A926JDF5"/>
<reference evidence="5" key="1">
    <citation type="submission" date="2020-08" db="EMBL/GenBank/DDBJ databases">
        <title>Paracoccus amoyensis sp. nov., isolated from the surface seawater at coast of Xiamen, Fujian.</title>
        <authorList>
            <person name="Lyu L."/>
        </authorList>
    </citation>
    <scope>NUCLEOTIDE SEQUENCE</scope>
    <source>
        <strain evidence="5">11-3</strain>
    </source>
</reference>
<evidence type="ECO:0000313" key="5">
    <source>
        <dbReference type="EMBL" id="MBC9247554.1"/>
    </source>
</evidence>
<dbReference type="InterPro" id="IPR000835">
    <property type="entry name" value="HTH_MarR-typ"/>
</dbReference>
<evidence type="ECO:0000256" key="1">
    <source>
        <dbReference type="ARBA" id="ARBA00023015"/>
    </source>
</evidence>
<dbReference type="InterPro" id="IPR023187">
    <property type="entry name" value="Tscrpt_reg_MarR-type_CS"/>
</dbReference>
<keyword evidence="2" id="KW-0238">DNA-binding</keyword>
<dbReference type="Gene3D" id="1.10.10.10">
    <property type="entry name" value="Winged helix-like DNA-binding domain superfamily/Winged helix DNA-binding domain"/>
    <property type="match status" value="1"/>
</dbReference>
<dbReference type="SMART" id="SM00347">
    <property type="entry name" value="HTH_MARR"/>
    <property type="match status" value="1"/>
</dbReference>
<dbReference type="PROSITE" id="PS01117">
    <property type="entry name" value="HTH_MARR_1"/>
    <property type="match status" value="1"/>
</dbReference>
<dbReference type="GO" id="GO:0003677">
    <property type="term" value="F:DNA binding"/>
    <property type="evidence" value="ECO:0007669"/>
    <property type="project" value="UniProtKB-KW"/>
</dbReference>
<dbReference type="Proteomes" id="UP000608594">
    <property type="component" value="Unassembled WGS sequence"/>
</dbReference>
<evidence type="ECO:0000256" key="3">
    <source>
        <dbReference type="ARBA" id="ARBA00023163"/>
    </source>
</evidence>
<organism evidence="5 6">
    <name type="scientific">Paracoccus amoyensis</name>
    <dbReference type="NCBI Taxonomy" id="2760093"/>
    <lineage>
        <taxon>Bacteria</taxon>
        <taxon>Pseudomonadati</taxon>
        <taxon>Pseudomonadota</taxon>
        <taxon>Alphaproteobacteria</taxon>
        <taxon>Rhodobacterales</taxon>
        <taxon>Paracoccaceae</taxon>
        <taxon>Paracoccus</taxon>
    </lineage>
</organism>
<dbReference type="InterPro" id="IPR036390">
    <property type="entry name" value="WH_DNA-bd_sf"/>
</dbReference>
<dbReference type="InterPro" id="IPR036388">
    <property type="entry name" value="WH-like_DNA-bd_sf"/>
</dbReference>
<dbReference type="SUPFAM" id="SSF46785">
    <property type="entry name" value="Winged helix' DNA-binding domain"/>
    <property type="match status" value="1"/>
</dbReference>
<dbReference type="PRINTS" id="PR00598">
    <property type="entry name" value="HTHMARR"/>
</dbReference>
<name>A0A926JDF5_9RHOB</name>
<sequence>MDNPTSPPPRLIYLLTTAQRRLEAWIERETQGMSTARIGLLLALPAEGGLNMSGLARALDLGAPSLTGLVDRMAKFGLVRRIPDPEDGRSSLVVLTDQGRDLRQQALAHTKKLNGQLAKGFSDEEIAIVARWLETVRDRYSQ</sequence>
<proteinExistence type="predicted"/>
<keyword evidence="1" id="KW-0805">Transcription regulation</keyword>
<dbReference type="InterPro" id="IPR039422">
    <property type="entry name" value="MarR/SlyA-like"/>
</dbReference>
<dbReference type="PROSITE" id="PS50995">
    <property type="entry name" value="HTH_MARR_2"/>
    <property type="match status" value="1"/>
</dbReference>
<evidence type="ECO:0000256" key="2">
    <source>
        <dbReference type="ARBA" id="ARBA00023125"/>
    </source>
</evidence>
<feature type="domain" description="HTH marR-type" evidence="4">
    <location>
        <begin position="8"/>
        <end position="138"/>
    </location>
</feature>
<keyword evidence="6" id="KW-1185">Reference proteome</keyword>
<dbReference type="PANTHER" id="PTHR33164:SF107">
    <property type="entry name" value="TRANSCRIPTIONAL REGULATORY PROTEIN"/>
    <property type="match status" value="1"/>
</dbReference>